<dbReference type="SMART" id="SM00148">
    <property type="entry name" value="PLCXc"/>
    <property type="match status" value="1"/>
</dbReference>
<evidence type="ECO:0000256" key="2">
    <source>
        <dbReference type="SAM" id="SignalP"/>
    </source>
</evidence>
<organism evidence="4 5">
    <name type="scientific">Ceratocystis lukuohia</name>
    <dbReference type="NCBI Taxonomy" id="2019550"/>
    <lineage>
        <taxon>Eukaryota</taxon>
        <taxon>Fungi</taxon>
        <taxon>Dikarya</taxon>
        <taxon>Ascomycota</taxon>
        <taxon>Pezizomycotina</taxon>
        <taxon>Sordariomycetes</taxon>
        <taxon>Hypocreomycetidae</taxon>
        <taxon>Microascales</taxon>
        <taxon>Ceratocystidaceae</taxon>
        <taxon>Ceratocystis</taxon>
    </lineage>
</organism>
<feature type="chain" id="PRO_5047012031" evidence="2">
    <location>
        <begin position="18"/>
        <end position="339"/>
    </location>
</feature>
<feature type="compositionally biased region" description="Polar residues" evidence="1">
    <location>
        <begin position="329"/>
        <end position="339"/>
    </location>
</feature>
<feature type="signal peptide" evidence="2">
    <location>
        <begin position="1"/>
        <end position="17"/>
    </location>
</feature>
<name>A0ABR4MAA7_9PEZI</name>
<dbReference type="InterPro" id="IPR000909">
    <property type="entry name" value="PLipase_C_PInositol-sp_X_dom"/>
</dbReference>
<dbReference type="EMBL" id="JABSNW010000008">
    <property type="protein sequence ID" value="KAL2885195.1"/>
    <property type="molecule type" value="Genomic_DNA"/>
</dbReference>
<dbReference type="Gene3D" id="3.20.20.190">
    <property type="entry name" value="Phosphatidylinositol (PI) phosphodiesterase"/>
    <property type="match status" value="1"/>
</dbReference>
<feature type="region of interest" description="Disordered" evidence="1">
    <location>
        <begin position="314"/>
        <end position="339"/>
    </location>
</feature>
<keyword evidence="2" id="KW-0732">Signal</keyword>
<protein>
    <submittedName>
        <fullName evidence="4">1-phosphatidylinositol phosphodiesterase</fullName>
    </submittedName>
</protein>
<dbReference type="RefSeq" id="XP_070856375.1">
    <property type="nucleotide sequence ID" value="XM_071001471.1"/>
</dbReference>
<proteinExistence type="predicted"/>
<dbReference type="PANTHER" id="PTHR13593:SF113">
    <property type="entry name" value="SI:DKEY-266F7.9"/>
    <property type="match status" value="1"/>
</dbReference>
<dbReference type="GeneID" id="98120881"/>
<keyword evidence="5" id="KW-1185">Reference proteome</keyword>
<dbReference type="PROSITE" id="PS50007">
    <property type="entry name" value="PIPLC_X_DOMAIN"/>
    <property type="match status" value="1"/>
</dbReference>
<dbReference type="InterPro" id="IPR017946">
    <property type="entry name" value="PLC-like_Pdiesterase_TIM-brl"/>
</dbReference>
<accession>A0ABR4MAA7</accession>
<dbReference type="InterPro" id="IPR051057">
    <property type="entry name" value="PI-PLC_domain"/>
</dbReference>
<dbReference type="SUPFAM" id="SSF51695">
    <property type="entry name" value="PLC-like phosphodiesterases"/>
    <property type="match status" value="1"/>
</dbReference>
<evidence type="ECO:0000313" key="4">
    <source>
        <dbReference type="EMBL" id="KAL2885195.1"/>
    </source>
</evidence>
<evidence type="ECO:0000313" key="5">
    <source>
        <dbReference type="Proteomes" id="UP001610728"/>
    </source>
</evidence>
<gene>
    <name evidence="4" type="ORF">HOO65_080145</name>
</gene>
<reference evidence="4 5" key="1">
    <citation type="submission" date="2020-05" db="EMBL/GenBank/DDBJ databases">
        <title>Ceratocystis lukuohia genome.</title>
        <authorList>
            <person name="Harrington T.C."/>
            <person name="Kim K."/>
            <person name="Mayers C.G."/>
        </authorList>
    </citation>
    <scope>NUCLEOTIDE SEQUENCE [LARGE SCALE GENOMIC DNA]</scope>
    <source>
        <strain evidence="4 5">C4212</strain>
    </source>
</reference>
<dbReference type="PANTHER" id="PTHR13593">
    <property type="match status" value="1"/>
</dbReference>
<dbReference type="Proteomes" id="UP001610728">
    <property type="component" value="Unassembled WGS sequence"/>
</dbReference>
<evidence type="ECO:0000256" key="1">
    <source>
        <dbReference type="SAM" id="MobiDB-lite"/>
    </source>
</evidence>
<feature type="domain" description="Phosphatidylinositol-specific phospholipase C X" evidence="3">
    <location>
        <begin position="45"/>
        <end position="195"/>
    </location>
</feature>
<sequence>MRFSLFTTLTFLGFSHARSYNGINDDWSFNVNLGQQADWMASIADDVPLSSLSIPGTHNSMTYDLKSSLLQTQDVTLADQLIGGIRYIDVTCRQDDGYMVVFHGLSDTGHLFSVALGTIYNFLDDHPRETIILRIQRGGLLDNSQNFFKGMEKFFVRGTTLGNDASRFIYSPSNDRTAALPTMGKLRGKVLILQDFKSSPPGRYGLPWNSDTVSNYNHKLAPGPFFIGAKWAGVKSNLNRTPSPGSNKLRITHTTASVGVSPINIAARNSPDYGMNRHLGEYLRNHDGYCHGIVVMDFPGQALVKQIVDLNDKHRTPKPSILSVDGPDTPTNDKTTTAP</sequence>
<comment type="caution">
    <text evidence="4">The sequence shown here is derived from an EMBL/GenBank/DDBJ whole genome shotgun (WGS) entry which is preliminary data.</text>
</comment>
<dbReference type="Pfam" id="PF00388">
    <property type="entry name" value="PI-PLC-X"/>
    <property type="match status" value="1"/>
</dbReference>
<evidence type="ECO:0000259" key="3">
    <source>
        <dbReference type="SMART" id="SM00148"/>
    </source>
</evidence>